<accession>A0ABT3IK18</accession>
<keyword evidence="2" id="KW-1185">Reference proteome</keyword>
<sequence length="179" mass="20482">MTDQFNTIHYLQTGTLRQQQAHAVLQQYQVMEKLQHFDPLLAGTIPIGVDIDDSDLDIICCYQEPQVFQTCLEQYFSGFDDFRLYTTVINDTTSIIAQLQMGGWPVEIFGQGVPSREQAAFRHMLIEYQLLQQHGEPLRQEVIRLKKQGYKTEPAFARVLGIPGDPYQALLQLTISPGY</sequence>
<evidence type="ECO:0000313" key="2">
    <source>
        <dbReference type="Proteomes" id="UP001207742"/>
    </source>
</evidence>
<dbReference type="RefSeq" id="WP_264729847.1">
    <property type="nucleotide sequence ID" value="NZ_JAPDNR010000001.1"/>
</dbReference>
<organism evidence="1 2">
    <name type="scientific">Chitinophaga nivalis</name>
    <dbReference type="NCBI Taxonomy" id="2991709"/>
    <lineage>
        <taxon>Bacteria</taxon>
        <taxon>Pseudomonadati</taxon>
        <taxon>Bacteroidota</taxon>
        <taxon>Chitinophagia</taxon>
        <taxon>Chitinophagales</taxon>
        <taxon>Chitinophagaceae</taxon>
        <taxon>Chitinophaga</taxon>
    </lineage>
</organism>
<gene>
    <name evidence="1" type="ORF">OL497_10410</name>
</gene>
<name>A0ABT3IK18_9BACT</name>
<dbReference type="Pfam" id="PF14091">
    <property type="entry name" value="DUF4269"/>
    <property type="match status" value="1"/>
</dbReference>
<dbReference type="InterPro" id="IPR025365">
    <property type="entry name" value="DUF4269"/>
</dbReference>
<proteinExistence type="predicted"/>
<reference evidence="1 2" key="1">
    <citation type="submission" date="2022-10" db="EMBL/GenBank/DDBJ databases">
        <title>Chitinophaga nivalis PC15 sp. nov., isolated from Pyeongchang county, South Korea.</title>
        <authorList>
            <person name="Trinh H.N."/>
        </authorList>
    </citation>
    <scope>NUCLEOTIDE SEQUENCE [LARGE SCALE GENOMIC DNA]</scope>
    <source>
        <strain evidence="1 2">PC14</strain>
    </source>
</reference>
<dbReference type="Proteomes" id="UP001207742">
    <property type="component" value="Unassembled WGS sequence"/>
</dbReference>
<protein>
    <submittedName>
        <fullName evidence="1">DUF4269 domain-containing protein</fullName>
    </submittedName>
</protein>
<dbReference type="EMBL" id="JAPDNS010000001">
    <property type="protein sequence ID" value="MCW3484308.1"/>
    <property type="molecule type" value="Genomic_DNA"/>
</dbReference>
<evidence type="ECO:0000313" key="1">
    <source>
        <dbReference type="EMBL" id="MCW3484308.1"/>
    </source>
</evidence>
<comment type="caution">
    <text evidence="1">The sequence shown here is derived from an EMBL/GenBank/DDBJ whole genome shotgun (WGS) entry which is preliminary data.</text>
</comment>